<name>V2QEE7_9BACT</name>
<keyword evidence="3 7" id="KW-1003">Cell membrane</keyword>
<dbReference type="PANTHER" id="PTHR13285:SF18">
    <property type="entry name" value="PROTEIN-CYSTEINE N-PALMITOYLTRANSFERASE RASP"/>
    <property type="match status" value="1"/>
</dbReference>
<comment type="subcellular location">
    <subcellularLocation>
        <location evidence="1">Cell membrane</location>
        <topology evidence="1">Multi-pass membrane protein</topology>
    </subcellularLocation>
</comment>
<organism evidence="8 9">
    <name type="scientific">Mucispirillum schaedleri ASF457</name>
    <dbReference type="NCBI Taxonomy" id="1379858"/>
    <lineage>
        <taxon>Bacteria</taxon>
        <taxon>Pseudomonadati</taxon>
        <taxon>Deferribacterota</taxon>
        <taxon>Deferribacteres</taxon>
        <taxon>Deferribacterales</taxon>
        <taxon>Mucispirillaceae</taxon>
        <taxon>Mucispirillum</taxon>
    </lineage>
</organism>
<dbReference type="InterPro" id="IPR051085">
    <property type="entry name" value="MB_O-acyltransferase"/>
</dbReference>
<dbReference type="Proteomes" id="UP000017429">
    <property type="component" value="Chromosome"/>
</dbReference>
<proteinExistence type="inferred from homology"/>
<evidence type="ECO:0000313" key="8">
    <source>
        <dbReference type="EMBL" id="USF24014.1"/>
    </source>
</evidence>
<dbReference type="PIRSF" id="PIRSF016636">
    <property type="entry name" value="AlgI_DltB"/>
    <property type="match status" value="1"/>
</dbReference>
<dbReference type="PIRSF" id="PIRSF500217">
    <property type="entry name" value="AlgI"/>
    <property type="match status" value="1"/>
</dbReference>
<reference evidence="8" key="3">
    <citation type="submission" date="2022-06" db="EMBL/GenBank/DDBJ databases">
        <title>Resources to Facilitate Use of the Altered Schaedler Flora (ASF) Mouse Model to Study Microbiome Function.</title>
        <authorList>
            <person name="Proctor A."/>
            <person name="Parvinroo S."/>
            <person name="Richie T."/>
            <person name="Jia X."/>
            <person name="Lee S.T.M."/>
            <person name="Karp P.D."/>
            <person name="Paley S."/>
            <person name="Kostic A.D."/>
            <person name="Pierre J.F."/>
            <person name="Wannemuehler M.J."/>
            <person name="Phillips G.J."/>
        </authorList>
    </citation>
    <scope>NUCLEOTIDE SEQUENCE</scope>
    <source>
        <strain evidence="8">ASF457</strain>
    </source>
</reference>
<dbReference type="EMBL" id="CP097562">
    <property type="protein sequence ID" value="USF24014.1"/>
    <property type="molecule type" value="Genomic_DNA"/>
</dbReference>
<keyword evidence="5" id="KW-1133">Transmembrane helix</keyword>
<dbReference type="Pfam" id="PF03062">
    <property type="entry name" value="MBOAT"/>
    <property type="match status" value="1"/>
</dbReference>
<dbReference type="AlphaFoldDB" id="V2QEE7"/>
<reference evidence="8" key="2">
    <citation type="submission" date="2022-05" db="EMBL/GenBank/DDBJ databases">
        <authorList>
            <person name="Proctor A.L."/>
            <person name="Phillips G.J."/>
            <person name="Wannemuehler M.J."/>
        </authorList>
    </citation>
    <scope>NUCLEOTIDE SEQUENCE</scope>
    <source>
        <strain evidence="8">ASF457</strain>
    </source>
</reference>
<evidence type="ECO:0000256" key="3">
    <source>
        <dbReference type="ARBA" id="ARBA00022475"/>
    </source>
</evidence>
<dbReference type="eggNOG" id="COG1696">
    <property type="taxonomic scope" value="Bacteria"/>
</dbReference>
<evidence type="ECO:0000256" key="6">
    <source>
        <dbReference type="ARBA" id="ARBA00023136"/>
    </source>
</evidence>
<dbReference type="GO" id="GO:0005886">
    <property type="term" value="C:plasma membrane"/>
    <property type="evidence" value="ECO:0007669"/>
    <property type="project" value="UniProtKB-SubCell"/>
</dbReference>
<evidence type="ECO:0000256" key="1">
    <source>
        <dbReference type="ARBA" id="ARBA00004651"/>
    </source>
</evidence>
<dbReference type="InterPro" id="IPR028362">
    <property type="entry name" value="AlgI"/>
</dbReference>
<keyword evidence="9" id="KW-1185">Reference proteome</keyword>
<dbReference type="EC" id="2.3.1.-" evidence="8"/>
<dbReference type="GO" id="GO:0016746">
    <property type="term" value="F:acyltransferase activity"/>
    <property type="evidence" value="ECO:0007669"/>
    <property type="project" value="UniProtKB-KW"/>
</dbReference>
<comment type="similarity">
    <text evidence="2 7">Belongs to the membrane-bound acyltransferase family.</text>
</comment>
<protein>
    <submittedName>
        <fullName evidence="8">Peptidoglycan O-acetyltransferase</fullName>
        <ecNumber evidence="8">2.3.1.-</ecNumber>
    </submittedName>
</protein>
<keyword evidence="4" id="KW-0812">Transmembrane</keyword>
<dbReference type="OrthoDB" id="9805788at2"/>
<sequence length="496" mass="58379">MLFNSISFLIFFPVVILLYFIIPHRFRYIWLLAASYYFYMAWNPVYALLMLTSTFITYTSGILIDKANKTSGGGNAAKLKNIYVSISFILNLSILFFFKYFYFAVDNINILLSALHIQLIQPKFDIILPLGISFYTMQMIAYIVDIYRGAKAETNFIKYALFISFFPKLLAGPIERTATFLPQLQERKYFNYDNLKNGLLLMLYGYFLKMVIGDRAAILVNFVFENYEAYMGLEIFVAITIYSIQIYADFFGYTCIAIGAAQTMGFTLLQNFNHPFFAVSVGDYWRRWHISLSMWLRDYIYFPLGGSRCSKIKKYRNILITFFISGLWHGANWTFIIWGMIHGLSIILDDIFKPVFQKIYSIFNINTQCFSFRLFQIIIAFLIINYSRLFFRAPDIETAVIMTKQMFSVWNPWIFFDNSLYDMGLSRKDFYVLCFSIIILWAVSFMQEKGIKIREELAKQNLVFRWILYWIAIFGILTFGVYGTAYNANQFIYFQF</sequence>
<dbReference type="PANTHER" id="PTHR13285">
    <property type="entry name" value="ACYLTRANSFERASE"/>
    <property type="match status" value="1"/>
</dbReference>
<evidence type="ECO:0000313" key="9">
    <source>
        <dbReference type="Proteomes" id="UP000017429"/>
    </source>
</evidence>
<keyword evidence="6 7" id="KW-0472">Membrane</keyword>
<accession>V2QEE7</accession>
<keyword evidence="7 8" id="KW-0012">Acyltransferase</keyword>
<evidence type="ECO:0000256" key="5">
    <source>
        <dbReference type="ARBA" id="ARBA00022989"/>
    </source>
</evidence>
<evidence type="ECO:0000256" key="4">
    <source>
        <dbReference type="ARBA" id="ARBA00022692"/>
    </source>
</evidence>
<evidence type="ECO:0000256" key="2">
    <source>
        <dbReference type="ARBA" id="ARBA00010323"/>
    </source>
</evidence>
<dbReference type="InterPro" id="IPR024194">
    <property type="entry name" value="Ac/AlaTfrase_AlgI/DltB"/>
</dbReference>
<keyword evidence="7 8" id="KW-0808">Transferase</keyword>
<reference evidence="8" key="1">
    <citation type="journal article" date="2014" name="Genome Announc.">
        <title>Draft genome sequences of the altered schaedler flora, a defined bacterial community from gnotobiotic mice.</title>
        <authorList>
            <person name="Wannemuehler M.J."/>
            <person name="Overstreet A.M."/>
            <person name="Ward D.V."/>
            <person name="Phillips G.J."/>
        </authorList>
    </citation>
    <scope>NUCLEOTIDE SEQUENCE</scope>
    <source>
        <strain evidence="8">ASF457</strain>
    </source>
</reference>
<gene>
    <name evidence="8" type="primary">patA_1</name>
    <name evidence="8" type="ORF">N508_001089</name>
</gene>
<dbReference type="KEGG" id="msch:N508_001089"/>
<dbReference type="InterPro" id="IPR004299">
    <property type="entry name" value="MBOAT_fam"/>
</dbReference>
<evidence type="ECO:0000256" key="7">
    <source>
        <dbReference type="PIRNR" id="PIRNR016636"/>
    </source>
</evidence>
<dbReference type="RefSeq" id="WP_023275385.1">
    <property type="nucleotide sequence ID" value="NZ_CP097562.1"/>
</dbReference>
<dbReference type="GO" id="GO:0042121">
    <property type="term" value="P:alginic acid biosynthetic process"/>
    <property type="evidence" value="ECO:0007669"/>
    <property type="project" value="InterPro"/>
</dbReference>